<gene>
    <name evidence="1" type="ORF">Vadar_014271</name>
</gene>
<keyword evidence="2" id="KW-1185">Reference proteome</keyword>
<evidence type="ECO:0000313" key="2">
    <source>
        <dbReference type="Proteomes" id="UP000828048"/>
    </source>
</evidence>
<sequence length="137" mass="15084">MATGRHIAVLLILLGLVSESISRPIIQTTPENPKSDQISDGVRVRSDSNSSYCESWRYSIETNDAGYWSLVPARCEDYVKEYMTGGRFLSDLEVVADDALAFAKTVNVSGDGKDAWVFDIDDTLLSSLPYYATIGYG</sequence>
<dbReference type="Proteomes" id="UP000828048">
    <property type="component" value="Chromosome 8"/>
</dbReference>
<dbReference type="EMBL" id="CM037158">
    <property type="protein sequence ID" value="KAH7851612.1"/>
    <property type="molecule type" value="Genomic_DNA"/>
</dbReference>
<accession>A0ACB7YE19</accession>
<protein>
    <submittedName>
        <fullName evidence="1">Uncharacterized protein</fullName>
    </submittedName>
</protein>
<comment type="caution">
    <text evidence="1">The sequence shown here is derived from an EMBL/GenBank/DDBJ whole genome shotgun (WGS) entry which is preliminary data.</text>
</comment>
<evidence type="ECO:0000313" key="1">
    <source>
        <dbReference type="EMBL" id="KAH7851612.1"/>
    </source>
</evidence>
<proteinExistence type="predicted"/>
<name>A0ACB7YE19_9ERIC</name>
<reference evidence="1 2" key="1">
    <citation type="journal article" date="2021" name="Hortic Res">
        <title>High-quality reference genome and annotation aids understanding of berry development for evergreen blueberry (Vaccinium darrowii).</title>
        <authorList>
            <person name="Yu J."/>
            <person name="Hulse-Kemp A.M."/>
            <person name="Babiker E."/>
            <person name="Staton M."/>
        </authorList>
    </citation>
    <scope>NUCLEOTIDE SEQUENCE [LARGE SCALE GENOMIC DNA]</scope>
    <source>
        <strain evidence="2">cv. NJ 8807/NJ 8810</strain>
        <tissue evidence="1">Young leaf</tissue>
    </source>
</reference>
<organism evidence="1 2">
    <name type="scientific">Vaccinium darrowii</name>
    <dbReference type="NCBI Taxonomy" id="229202"/>
    <lineage>
        <taxon>Eukaryota</taxon>
        <taxon>Viridiplantae</taxon>
        <taxon>Streptophyta</taxon>
        <taxon>Embryophyta</taxon>
        <taxon>Tracheophyta</taxon>
        <taxon>Spermatophyta</taxon>
        <taxon>Magnoliopsida</taxon>
        <taxon>eudicotyledons</taxon>
        <taxon>Gunneridae</taxon>
        <taxon>Pentapetalae</taxon>
        <taxon>asterids</taxon>
        <taxon>Ericales</taxon>
        <taxon>Ericaceae</taxon>
        <taxon>Vaccinioideae</taxon>
        <taxon>Vaccinieae</taxon>
        <taxon>Vaccinium</taxon>
    </lineage>
</organism>